<comment type="caution">
    <text evidence="2">The sequence shown here is derived from an EMBL/GenBank/DDBJ whole genome shotgun (WGS) entry which is preliminary data.</text>
</comment>
<organism evidence="2 4">
    <name type="scientific">Rotaria magnacalcarata</name>
    <dbReference type="NCBI Taxonomy" id="392030"/>
    <lineage>
        <taxon>Eukaryota</taxon>
        <taxon>Metazoa</taxon>
        <taxon>Spiralia</taxon>
        <taxon>Gnathifera</taxon>
        <taxon>Rotifera</taxon>
        <taxon>Eurotatoria</taxon>
        <taxon>Bdelloidea</taxon>
        <taxon>Philodinida</taxon>
        <taxon>Philodinidae</taxon>
        <taxon>Rotaria</taxon>
    </lineage>
</organism>
<keyword evidence="1" id="KW-0472">Membrane</keyword>
<dbReference type="EMBL" id="CAJNOV010018847">
    <property type="protein sequence ID" value="CAF1624927.1"/>
    <property type="molecule type" value="Genomic_DNA"/>
</dbReference>
<dbReference type="Proteomes" id="UP000663855">
    <property type="component" value="Unassembled WGS sequence"/>
</dbReference>
<dbReference type="AlphaFoldDB" id="A0A816CUU3"/>
<sequence>MVSTTTTTSSTITTQKPIIRIFTCDFTDTLCFEDSELVITNGTQFMAYDLTLPPQAPLSDVSSISEPTTNNETCKLPYQPMIDNGTNTASSESWFCYDNQCPTQNQQKANCTIGDYGLVAIDASESSKTINQSIGLNVTMDDLVDEQCLRYYYYFTVYEEVSWGQQVSVLIKFENGTGNEIDRLSDVDMIENRWYSRNITFNSTSTNYTLIFRFEVTAVNRTEHPALNKTIYFALDNIDIYDRNCRDVLEPPSSPMTTELPRPPEPPGIKPMNLGLILGLSLGLGIPALAAIIFGSTFYAKKLNPR</sequence>
<evidence type="ECO:0000313" key="3">
    <source>
        <dbReference type="EMBL" id="CAF4155918.1"/>
    </source>
</evidence>
<reference evidence="2" key="1">
    <citation type="submission" date="2021-02" db="EMBL/GenBank/DDBJ databases">
        <authorList>
            <person name="Nowell W R."/>
        </authorList>
    </citation>
    <scope>NUCLEOTIDE SEQUENCE</scope>
</reference>
<name>A0A816CUU3_9BILA</name>
<evidence type="ECO:0000256" key="1">
    <source>
        <dbReference type="SAM" id="Phobius"/>
    </source>
</evidence>
<proteinExistence type="predicted"/>
<keyword evidence="1" id="KW-1133">Transmembrane helix</keyword>
<dbReference type="EMBL" id="CAJOBH010010275">
    <property type="protein sequence ID" value="CAF4155918.1"/>
    <property type="molecule type" value="Genomic_DNA"/>
</dbReference>
<feature type="non-terminal residue" evidence="2">
    <location>
        <position position="1"/>
    </location>
</feature>
<dbReference type="Proteomes" id="UP000681967">
    <property type="component" value="Unassembled WGS sequence"/>
</dbReference>
<evidence type="ECO:0008006" key="5">
    <source>
        <dbReference type="Google" id="ProtNLM"/>
    </source>
</evidence>
<evidence type="ECO:0000313" key="4">
    <source>
        <dbReference type="Proteomes" id="UP000663855"/>
    </source>
</evidence>
<feature type="transmembrane region" description="Helical" evidence="1">
    <location>
        <begin position="274"/>
        <end position="300"/>
    </location>
</feature>
<accession>A0A816CUU3</accession>
<keyword evidence="1" id="KW-0812">Transmembrane</keyword>
<gene>
    <name evidence="3" type="ORF">BYL167_LOCUS21775</name>
    <name evidence="2" type="ORF">CJN711_LOCUS38530</name>
</gene>
<evidence type="ECO:0000313" key="2">
    <source>
        <dbReference type="EMBL" id="CAF1624927.1"/>
    </source>
</evidence>
<protein>
    <recommendedName>
        <fullName evidence="5">MAM domain-containing protein</fullName>
    </recommendedName>
</protein>